<dbReference type="InterPro" id="IPR020476">
    <property type="entry name" value="Nudix_hydrolase"/>
</dbReference>
<dbReference type="PANTHER" id="PTHR43046">
    <property type="entry name" value="GDP-MANNOSE MANNOSYL HYDROLASE"/>
    <property type="match status" value="1"/>
</dbReference>
<dbReference type="CDD" id="cd02883">
    <property type="entry name" value="NUDIX_Hydrolase"/>
    <property type="match status" value="1"/>
</dbReference>
<name>A0A921KWS9_9STAP</name>
<dbReference type="Pfam" id="PF00293">
    <property type="entry name" value="NUDIX"/>
    <property type="match status" value="1"/>
</dbReference>
<dbReference type="RefSeq" id="WP_195708434.1">
    <property type="nucleotide sequence ID" value="NZ_DYVT01000129.1"/>
</dbReference>
<dbReference type="GO" id="GO:0016787">
    <property type="term" value="F:hydrolase activity"/>
    <property type="evidence" value="ECO:0007669"/>
    <property type="project" value="UniProtKB-KW"/>
</dbReference>
<evidence type="ECO:0000256" key="4">
    <source>
        <dbReference type="RuleBase" id="RU003476"/>
    </source>
</evidence>
<comment type="cofactor">
    <cofactor evidence="1">
        <name>Mg(2+)</name>
        <dbReference type="ChEBI" id="CHEBI:18420"/>
    </cofactor>
</comment>
<dbReference type="AlphaFoldDB" id="A0A921KWS9"/>
<evidence type="ECO:0000256" key="2">
    <source>
        <dbReference type="ARBA" id="ARBA00022801"/>
    </source>
</evidence>
<comment type="similarity">
    <text evidence="4">Belongs to the Nudix hydrolase family.</text>
</comment>
<dbReference type="PROSITE" id="PS00893">
    <property type="entry name" value="NUDIX_BOX"/>
    <property type="match status" value="1"/>
</dbReference>
<comment type="caution">
    <text evidence="6">The sequence shown here is derived from an EMBL/GenBank/DDBJ whole genome shotgun (WGS) entry which is preliminary data.</text>
</comment>
<evidence type="ECO:0000313" key="6">
    <source>
        <dbReference type="EMBL" id="HJF68902.1"/>
    </source>
</evidence>
<keyword evidence="2 4" id="KW-0378">Hydrolase</keyword>
<dbReference type="Proteomes" id="UP000706163">
    <property type="component" value="Unassembled WGS sequence"/>
</dbReference>
<accession>A0A921KWS9</accession>
<evidence type="ECO:0000259" key="5">
    <source>
        <dbReference type="PROSITE" id="PS51462"/>
    </source>
</evidence>
<feature type="domain" description="Nudix hydrolase" evidence="5">
    <location>
        <begin position="2"/>
        <end position="128"/>
    </location>
</feature>
<protein>
    <submittedName>
        <fullName evidence="6">NUDIX hydrolase</fullName>
    </submittedName>
</protein>
<gene>
    <name evidence="6" type="ORF">K8V85_11365</name>
</gene>
<dbReference type="PRINTS" id="PR00502">
    <property type="entry name" value="NUDIXFAMILY"/>
</dbReference>
<evidence type="ECO:0000313" key="7">
    <source>
        <dbReference type="Proteomes" id="UP000706163"/>
    </source>
</evidence>
<evidence type="ECO:0000256" key="3">
    <source>
        <dbReference type="ARBA" id="ARBA00022842"/>
    </source>
</evidence>
<reference evidence="6" key="2">
    <citation type="submission" date="2021-09" db="EMBL/GenBank/DDBJ databases">
        <authorList>
            <person name="Gilroy R."/>
        </authorList>
    </citation>
    <scope>NUCLEOTIDE SEQUENCE</scope>
    <source>
        <strain evidence="6">CHK149-3286</strain>
    </source>
</reference>
<dbReference type="InterPro" id="IPR020084">
    <property type="entry name" value="NUDIX_hydrolase_CS"/>
</dbReference>
<organism evidence="6 7">
    <name type="scientific">Staphylococcus kloosii</name>
    <dbReference type="NCBI Taxonomy" id="29384"/>
    <lineage>
        <taxon>Bacteria</taxon>
        <taxon>Bacillati</taxon>
        <taxon>Bacillota</taxon>
        <taxon>Bacilli</taxon>
        <taxon>Bacillales</taxon>
        <taxon>Staphylococcaceae</taxon>
        <taxon>Staphylococcus</taxon>
    </lineage>
</organism>
<keyword evidence="3" id="KW-0460">Magnesium</keyword>
<dbReference type="Gene3D" id="3.90.79.10">
    <property type="entry name" value="Nucleoside Triphosphate Pyrophosphohydrolase"/>
    <property type="match status" value="1"/>
</dbReference>
<dbReference type="PROSITE" id="PS51462">
    <property type="entry name" value="NUDIX"/>
    <property type="match status" value="1"/>
</dbReference>
<evidence type="ECO:0000256" key="1">
    <source>
        <dbReference type="ARBA" id="ARBA00001946"/>
    </source>
</evidence>
<dbReference type="InterPro" id="IPR015797">
    <property type="entry name" value="NUDIX_hydrolase-like_dom_sf"/>
</dbReference>
<dbReference type="PANTHER" id="PTHR43046:SF12">
    <property type="entry name" value="GDP-MANNOSE MANNOSYL HYDROLASE"/>
    <property type="match status" value="1"/>
</dbReference>
<dbReference type="SUPFAM" id="SSF55811">
    <property type="entry name" value="Nudix"/>
    <property type="match status" value="1"/>
</dbReference>
<dbReference type="InterPro" id="IPR000086">
    <property type="entry name" value="NUDIX_hydrolase_dom"/>
</dbReference>
<reference evidence="6" key="1">
    <citation type="journal article" date="2021" name="PeerJ">
        <title>Extensive microbial diversity within the chicken gut microbiome revealed by metagenomics and culture.</title>
        <authorList>
            <person name="Gilroy R."/>
            <person name="Ravi A."/>
            <person name="Getino M."/>
            <person name="Pursley I."/>
            <person name="Horton D.L."/>
            <person name="Alikhan N.F."/>
            <person name="Baker D."/>
            <person name="Gharbi K."/>
            <person name="Hall N."/>
            <person name="Watson M."/>
            <person name="Adriaenssens E.M."/>
            <person name="Foster-Nyarko E."/>
            <person name="Jarju S."/>
            <person name="Secka A."/>
            <person name="Antonio M."/>
            <person name="Oren A."/>
            <person name="Chaudhuri R.R."/>
            <person name="La Ragione R."/>
            <person name="Hildebrand F."/>
            <person name="Pallen M.J."/>
        </authorList>
    </citation>
    <scope>NUCLEOTIDE SEQUENCE</scope>
    <source>
        <strain evidence="6">CHK149-3286</strain>
    </source>
</reference>
<dbReference type="EMBL" id="DYVT01000129">
    <property type="protein sequence ID" value="HJF68902.1"/>
    <property type="molecule type" value="Genomic_DNA"/>
</dbReference>
<proteinExistence type="inferred from homology"/>
<sequence>MNEIKVVYGLVKNENGEILSVHNIKHNTWSLPSGAVEKNESLKDAVIREFFEETGFDIEVENIVAINEGKILNHNNHALFITFSCKIVGGTLTNNSPEEISEIKWIKSSEIDNYIKYYQSNIIELFNNKADYFYEGEFEI</sequence>